<organism evidence="1 2">
    <name type="scientific">Lasiosphaeria hispida</name>
    <dbReference type="NCBI Taxonomy" id="260671"/>
    <lineage>
        <taxon>Eukaryota</taxon>
        <taxon>Fungi</taxon>
        <taxon>Dikarya</taxon>
        <taxon>Ascomycota</taxon>
        <taxon>Pezizomycotina</taxon>
        <taxon>Sordariomycetes</taxon>
        <taxon>Sordariomycetidae</taxon>
        <taxon>Sordariales</taxon>
        <taxon>Lasiosphaeriaceae</taxon>
        <taxon>Lasiosphaeria</taxon>
    </lineage>
</organism>
<evidence type="ECO:0000313" key="1">
    <source>
        <dbReference type="EMBL" id="KAK3353299.1"/>
    </source>
</evidence>
<sequence>MDTMAARTRDFTIGLDFGTTHTGISYGFSLDQDVFSVEQWPNLDKTLTKAQKTPTLIAYQPSGATAVWGYEAKEESRGKLCGWMKFHLDRRCPFTEHDDSRLATALWPDGLFRCKVGKKTPEQITTDYLKKVFEFTMKNLHESTENLIYITKIRWWIATPANWSGQARTRLQLAVEAAAKAARMSRDDDEFNFVTEADATMFSLLEMANISSSPKPPIKDGDTVLVCDCGAGTVDVAVYEVVSASSPAELREVVAGRGGKCGSSCINLSFDQFMADRFGEAYDKVAPKKKRMESEFMKEFECHMQKFDTHEDPYRFVDPSLPLCMQDVSEAIVDQGQYTDGFVILTSKDMEKIFRDTITKVIELISKQHDAATKGTKAKRITRLMLAGGFSQFPYLQRQVRKWCRARGIEIIIDPNSWGAVSRGAVLRGLERMNVSTHLSRLHCGILCHQPFDEKLDAGRERHKDPAGGRDLVANTVKWYTRRGADISKHVNRTKKFSKDLNETKREITVRIVSCKLDTAPRHSEDPGVELVAELRVVPSNPQWERCRAEAAKSKRSTVRFTFRIEETVGSTQGSLVYRAVTTDGTPIGQTEIELPKLD</sequence>
<evidence type="ECO:0008006" key="3">
    <source>
        <dbReference type="Google" id="ProtNLM"/>
    </source>
</evidence>
<keyword evidence="2" id="KW-1185">Reference proteome</keyword>
<dbReference type="PRINTS" id="PR00301">
    <property type="entry name" value="HEATSHOCK70"/>
</dbReference>
<evidence type="ECO:0000313" key="2">
    <source>
        <dbReference type="Proteomes" id="UP001275084"/>
    </source>
</evidence>
<dbReference type="EMBL" id="JAUIQD010000004">
    <property type="protein sequence ID" value="KAK3353299.1"/>
    <property type="molecule type" value="Genomic_DNA"/>
</dbReference>
<gene>
    <name evidence="1" type="ORF">B0T25DRAFT_581072</name>
</gene>
<name>A0AAJ0HJ30_9PEZI</name>
<proteinExistence type="predicted"/>
<dbReference type="Gene3D" id="3.30.420.40">
    <property type="match status" value="2"/>
</dbReference>
<dbReference type="SUPFAM" id="SSF53067">
    <property type="entry name" value="Actin-like ATPase domain"/>
    <property type="match status" value="2"/>
</dbReference>
<dbReference type="CDD" id="cd10170">
    <property type="entry name" value="ASKHA_NBD_HSP70"/>
    <property type="match status" value="1"/>
</dbReference>
<protein>
    <recommendedName>
        <fullName evidence="3">Actin-like ATPase domain-containing protein</fullName>
    </recommendedName>
</protein>
<dbReference type="PANTHER" id="PTHR14187">
    <property type="entry name" value="ALPHA KINASE/ELONGATION FACTOR 2 KINASE"/>
    <property type="match status" value="1"/>
</dbReference>
<dbReference type="InterPro" id="IPR043129">
    <property type="entry name" value="ATPase_NBD"/>
</dbReference>
<dbReference type="Proteomes" id="UP001275084">
    <property type="component" value="Unassembled WGS sequence"/>
</dbReference>
<dbReference type="AlphaFoldDB" id="A0AAJ0HJ30"/>
<dbReference type="PANTHER" id="PTHR14187:SF5">
    <property type="entry name" value="HEAT SHOCK 70 KDA PROTEIN 12A"/>
    <property type="match status" value="1"/>
</dbReference>
<reference evidence="1" key="2">
    <citation type="submission" date="2023-06" db="EMBL/GenBank/DDBJ databases">
        <authorList>
            <consortium name="Lawrence Berkeley National Laboratory"/>
            <person name="Haridas S."/>
            <person name="Hensen N."/>
            <person name="Bonometti L."/>
            <person name="Westerberg I."/>
            <person name="Brannstrom I.O."/>
            <person name="Guillou S."/>
            <person name="Cros-Aarteil S."/>
            <person name="Calhoun S."/>
            <person name="Kuo A."/>
            <person name="Mondo S."/>
            <person name="Pangilinan J."/>
            <person name="Riley R."/>
            <person name="Labutti K."/>
            <person name="Andreopoulos B."/>
            <person name="Lipzen A."/>
            <person name="Chen C."/>
            <person name="Yanf M."/>
            <person name="Daum C."/>
            <person name="Ng V."/>
            <person name="Clum A."/>
            <person name="Steindorff A."/>
            <person name="Ohm R."/>
            <person name="Martin F."/>
            <person name="Silar P."/>
            <person name="Natvig D."/>
            <person name="Lalanne C."/>
            <person name="Gautier V."/>
            <person name="Ament-Velasquez S.L."/>
            <person name="Kruys A."/>
            <person name="Hutchinson M.I."/>
            <person name="Powell A.J."/>
            <person name="Barry K."/>
            <person name="Miller A.N."/>
            <person name="Grigoriev I.V."/>
            <person name="Debuchy R."/>
            <person name="Gladieux P."/>
            <person name="Thoren M.H."/>
            <person name="Johannesson H."/>
        </authorList>
    </citation>
    <scope>NUCLEOTIDE SEQUENCE</scope>
    <source>
        <strain evidence="1">CBS 955.72</strain>
    </source>
</reference>
<reference evidence="1" key="1">
    <citation type="journal article" date="2023" name="Mol. Phylogenet. Evol.">
        <title>Genome-scale phylogeny and comparative genomics of the fungal order Sordariales.</title>
        <authorList>
            <person name="Hensen N."/>
            <person name="Bonometti L."/>
            <person name="Westerberg I."/>
            <person name="Brannstrom I.O."/>
            <person name="Guillou S."/>
            <person name="Cros-Aarteil S."/>
            <person name="Calhoun S."/>
            <person name="Haridas S."/>
            <person name="Kuo A."/>
            <person name="Mondo S."/>
            <person name="Pangilinan J."/>
            <person name="Riley R."/>
            <person name="LaButti K."/>
            <person name="Andreopoulos B."/>
            <person name="Lipzen A."/>
            <person name="Chen C."/>
            <person name="Yan M."/>
            <person name="Daum C."/>
            <person name="Ng V."/>
            <person name="Clum A."/>
            <person name="Steindorff A."/>
            <person name="Ohm R.A."/>
            <person name="Martin F."/>
            <person name="Silar P."/>
            <person name="Natvig D.O."/>
            <person name="Lalanne C."/>
            <person name="Gautier V."/>
            <person name="Ament-Velasquez S.L."/>
            <person name="Kruys A."/>
            <person name="Hutchinson M.I."/>
            <person name="Powell A.J."/>
            <person name="Barry K."/>
            <person name="Miller A.N."/>
            <person name="Grigoriev I.V."/>
            <person name="Debuchy R."/>
            <person name="Gladieux P."/>
            <person name="Hiltunen Thoren M."/>
            <person name="Johannesson H."/>
        </authorList>
    </citation>
    <scope>NUCLEOTIDE SEQUENCE</scope>
    <source>
        <strain evidence="1">CBS 955.72</strain>
    </source>
</reference>
<accession>A0AAJ0HJ30</accession>
<comment type="caution">
    <text evidence="1">The sequence shown here is derived from an EMBL/GenBank/DDBJ whole genome shotgun (WGS) entry which is preliminary data.</text>
</comment>